<dbReference type="RefSeq" id="XP_013323691.1">
    <property type="nucleotide sequence ID" value="XM_013468237.1"/>
</dbReference>
<evidence type="ECO:0000256" key="1">
    <source>
        <dbReference type="ARBA" id="ARBA00023054"/>
    </source>
</evidence>
<feature type="compositionally biased region" description="Polar residues" evidence="2">
    <location>
        <begin position="483"/>
        <end position="503"/>
    </location>
</feature>
<comment type="caution">
    <text evidence="4">The sequence shown here is derived from an EMBL/GenBank/DDBJ whole genome shotgun (WGS) entry which is preliminary data.</text>
</comment>
<dbReference type="STRING" id="1408163.A0A0F4YFX7"/>
<feature type="compositionally biased region" description="Polar residues" evidence="2">
    <location>
        <begin position="306"/>
        <end position="325"/>
    </location>
</feature>
<keyword evidence="5" id="KW-1185">Reference proteome</keyword>
<accession>A0A0F4YFX7</accession>
<evidence type="ECO:0000256" key="2">
    <source>
        <dbReference type="SAM" id="MobiDB-lite"/>
    </source>
</evidence>
<dbReference type="GO" id="GO:0006887">
    <property type="term" value="P:exocytosis"/>
    <property type="evidence" value="ECO:0007669"/>
    <property type="project" value="TreeGrafter"/>
</dbReference>
<sequence length="643" mass="69964">MKSTNALSTARRPSPAGLDDETSFSTLRDPRTASTSDLSQSSVSPHPDLSNEVAALSVKLVQAINNQTTLDDSLAATRQELEKAQDRVHALELENQKFRDDIANDVLVKRRDVESEIMSLKAAIAEERAQRLLVEKDKKNIEQELENLTAALFEEANKMVAAAKHEREAVEKKNEQLRAQIKDTEMLVASQQEQLSELKAVIQELNGARDEVDTHTNTSTAPPSPAAALQGNGNRVLDTSNTPSPVSPGSRDISPAPVHQLFPFDQARVSDGCTSTSKPPSRVSSGSYAGLNVMGLGSLAGYHHTPNGSTSSLSAAHSPNGSPQSPAAHIPLKETRFYKRVLAEDIEPALRLDTAPAISWLTRRSVLSSICDGGLIVEPMPAVARQYAFPCSLCGERRKGPENERTHRFRTSDSENAQRYALCMLCLEKVRACCEFTGYLRLILDGHIRIGDVEEEREAWEETVRLRERIFWARIGGGVIPTFLQTDSSRNPSSVDTSPQQPQRAEDAPCQDQQPASAPNGGSEPRPEGSSATDDPFVSDVKKVSIGGTVITAVKTEATQTEDDGTKVASTQTDADERNDVDVETQHQQNNLSDSLATTTSADQEPNSSELEKEPQPPMTPLRRDSEEAESKTEDSVPGAFAQ</sequence>
<dbReference type="GO" id="GO:0051286">
    <property type="term" value="C:cell tip"/>
    <property type="evidence" value="ECO:0007669"/>
    <property type="project" value="TreeGrafter"/>
</dbReference>
<dbReference type="AlphaFoldDB" id="A0A0F4YFX7"/>
<dbReference type="EMBL" id="LASV01000713">
    <property type="protein sequence ID" value="KKA17079.1"/>
    <property type="molecule type" value="Genomic_DNA"/>
</dbReference>
<evidence type="ECO:0000313" key="4">
    <source>
        <dbReference type="EMBL" id="KKA17079.1"/>
    </source>
</evidence>
<feature type="region of interest" description="Disordered" evidence="2">
    <location>
        <begin position="302"/>
        <end position="328"/>
    </location>
</feature>
<gene>
    <name evidence="4" type="ORF">T310_9256</name>
</gene>
<dbReference type="OrthoDB" id="1748564at2759"/>
<dbReference type="CDD" id="cd21044">
    <property type="entry name" value="Rab11BD_RAB3IP_like"/>
    <property type="match status" value="1"/>
</dbReference>
<dbReference type="InterPro" id="IPR009449">
    <property type="entry name" value="Sec2_N"/>
</dbReference>
<feature type="compositionally biased region" description="Polar residues" evidence="2">
    <location>
        <begin position="32"/>
        <end position="44"/>
    </location>
</feature>
<feature type="compositionally biased region" description="Polar residues" evidence="2">
    <location>
        <begin position="231"/>
        <end position="244"/>
    </location>
</feature>
<dbReference type="Proteomes" id="UP000053958">
    <property type="component" value="Unassembled WGS sequence"/>
</dbReference>
<name>A0A0F4YFX7_RASE3</name>
<organism evidence="4 5">
    <name type="scientific">Rasamsonia emersonii (strain ATCC 16479 / CBS 393.64 / IMI 116815)</name>
    <dbReference type="NCBI Taxonomy" id="1408163"/>
    <lineage>
        <taxon>Eukaryota</taxon>
        <taxon>Fungi</taxon>
        <taxon>Dikarya</taxon>
        <taxon>Ascomycota</taxon>
        <taxon>Pezizomycotina</taxon>
        <taxon>Eurotiomycetes</taxon>
        <taxon>Eurotiomycetidae</taxon>
        <taxon>Eurotiales</taxon>
        <taxon>Trichocomaceae</taxon>
        <taxon>Rasamsonia</taxon>
    </lineage>
</organism>
<dbReference type="SUPFAM" id="SSF144284">
    <property type="entry name" value="Sec2 N-terminal region"/>
    <property type="match status" value="1"/>
</dbReference>
<feature type="region of interest" description="Disordered" evidence="2">
    <location>
        <begin position="483"/>
        <end position="540"/>
    </location>
</feature>
<feature type="region of interest" description="Disordered" evidence="2">
    <location>
        <begin position="1"/>
        <end position="50"/>
    </location>
</feature>
<protein>
    <submittedName>
        <fullName evidence="4">GDP/GTP exchange factor Sec2p</fullName>
    </submittedName>
</protein>
<dbReference type="GO" id="GO:0070319">
    <property type="term" value="C:Golgi to plasma membrane transport vesicle"/>
    <property type="evidence" value="ECO:0007669"/>
    <property type="project" value="TreeGrafter"/>
</dbReference>
<dbReference type="Pfam" id="PF25555">
    <property type="entry name" value="RAB3A-like_C"/>
    <property type="match status" value="1"/>
</dbReference>
<feature type="compositionally biased region" description="Basic and acidic residues" evidence="2">
    <location>
        <begin position="575"/>
        <end position="585"/>
    </location>
</feature>
<evidence type="ECO:0000313" key="5">
    <source>
        <dbReference type="Proteomes" id="UP000053958"/>
    </source>
</evidence>
<feature type="compositionally biased region" description="Polar residues" evidence="2">
    <location>
        <begin position="586"/>
        <end position="609"/>
    </location>
</feature>
<feature type="region of interest" description="Disordered" evidence="2">
    <location>
        <begin position="557"/>
        <end position="643"/>
    </location>
</feature>
<feature type="region of interest" description="Disordered" evidence="2">
    <location>
        <begin position="210"/>
        <end position="257"/>
    </location>
</feature>
<feature type="compositionally biased region" description="Basic and acidic residues" evidence="2">
    <location>
        <begin position="622"/>
        <end position="635"/>
    </location>
</feature>
<reference evidence="4 5" key="1">
    <citation type="submission" date="2015-04" db="EMBL/GenBank/DDBJ databases">
        <authorList>
            <person name="Heijne W.H."/>
            <person name="Fedorova N.D."/>
            <person name="Nierman W.C."/>
            <person name="Vollebregt A.W."/>
            <person name="Zhao Z."/>
            <person name="Wu L."/>
            <person name="Kumar M."/>
            <person name="Stam H."/>
            <person name="van den Berg M.A."/>
            <person name="Pel H.J."/>
        </authorList>
    </citation>
    <scope>NUCLEOTIDE SEQUENCE [LARGE SCALE GENOMIC DNA]</scope>
    <source>
        <strain evidence="4 5">CBS 393.64</strain>
    </source>
</reference>
<dbReference type="GO" id="GO:0005085">
    <property type="term" value="F:guanyl-nucleotide exchange factor activity"/>
    <property type="evidence" value="ECO:0007669"/>
    <property type="project" value="InterPro"/>
</dbReference>
<evidence type="ECO:0000259" key="3">
    <source>
        <dbReference type="Pfam" id="PF06428"/>
    </source>
</evidence>
<dbReference type="InterPro" id="IPR040351">
    <property type="entry name" value="RAB3IL/RAB3IP/Sec2"/>
</dbReference>
<dbReference type="Pfam" id="PF06428">
    <property type="entry name" value="Sec2p"/>
    <property type="match status" value="1"/>
</dbReference>
<dbReference type="Gene3D" id="6.10.140.910">
    <property type="match status" value="1"/>
</dbReference>
<dbReference type="PANTHER" id="PTHR14430">
    <property type="entry name" value="RABIN3-RELATED"/>
    <property type="match status" value="1"/>
</dbReference>
<keyword evidence="1" id="KW-0175">Coiled coil</keyword>
<feature type="domain" description="GDP/GTP exchange factor Sec2 N-terminal" evidence="3">
    <location>
        <begin position="67"/>
        <end position="205"/>
    </location>
</feature>
<dbReference type="GeneID" id="25321196"/>
<proteinExistence type="predicted"/>
<dbReference type="PANTHER" id="PTHR14430:SF0">
    <property type="entry name" value="SEC2P DOMAIN-CONTAINING PROTEIN"/>
    <property type="match status" value="1"/>
</dbReference>